<dbReference type="SUPFAM" id="SSF88946">
    <property type="entry name" value="Sigma2 domain of RNA polymerase sigma factors"/>
    <property type="match status" value="1"/>
</dbReference>
<keyword evidence="2 6" id="KW-0805">Transcription regulation</keyword>
<dbReference type="Gene3D" id="1.10.10.10">
    <property type="entry name" value="Winged helix-like DNA-binding domain superfamily/Winged helix DNA-binding domain"/>
    <property type="match status" value="1"/>
</dbReference>
<dbReference type="NCBIfam" id="TIGR02937">
    <property type="entry name" value="sigma70-ECF"/>
    <property type="match status" value="1"/>
</dbReference>
<evidence type="ECO:0000313" key="9">
    <source>
        <dbReference type="EMBL" id="TPN84702.1"/>
    </source>
</evidence>
<evidence type="ECO:0000313" key="10">
    <source>
        <dbReference type="Proteomes" id="UP000315540"/>
    </source>
</evidence>
<proteinExistence type="inferred from homology"/>
<dbReference type="InterPro" id="IPR013325">
    <property type="entry name" value="RNA_pol_sigma_r2"/>
</dbReference>
<dbReference type="OrthoDB" id="1027298at2"/>
<comment type="similarity">
    <text evidence="1 6">Belongs to the sigma-70 factor family. ECF subfamily.</text>
</comment>
<dbReference type="GO" id="GO:0003677">
    <property type="term" value="F:DNA binding"/>
    <property type="evidence" value="ECO:0007669"/>
    <property type="project" value="UniProtKB-KW"/>
</dbReference>
<dbReference type="Pfam" id="PF08281">
    <property type="entry name" value="Sigma70_r4_2"/>
    <property type="match status" value="1"/>
</dbReference>
<sequence length="195" mass="23074">MDHQTDQYYITKTLKGEINAFSTLVERYQTFVYTIAYRVVKNKEIAEEVAQDSFVKAYESLNTYREEAKFSTWLYTIVYRKSLDIIKAGKKKMIFESLGEIQENKISFIDDALYQLQVKERKKVISDSIMKLQEDEAIIITLYYFEEKNIREIAAIIDLTLDNVKIKLYRSRKKLYSILKHYLSPEICDKNGRAI</sequence>
<comment type="caution">
    <text evidence="9">The sequence shown here is derived from an EMBL/GenBank/DDBJ whole genome shotgun (WGS) entry which is preliminary data.</text>
</comment>
<dbReference type="InterPro" id="IPR000838">
    <property type="entry name" value="RNA_pol_sigma70_ECF_CS"/>
</dbReference>
<dbReference type="InterPro" id="IPR013249">
    <property type="entry name" value="RNA_pol_sigma70_r4_t2"/>
</dbReference>
<dbReference type="PANTHER" id="PTHR43133">
    <property type="entry name" value="RNA POLYMERASE ECF-TYPE SIGMA FACTO"/>
    <property type="match status" value="1"/>
</dbReference>
<evidence type="ECO:0000256" key="3">
    <source>
        <dbReference type="ARBA" id="ARBA00023082"/>
    </source>
</evidence>
<dbReference type="RefSeq" id="WP_140595037.1">
    <property type="nucleotide sequence ID" value="NZ_VFWZ01000005.1"/>
</dbReference>
<dbReference type="InterPro" id="IPR036388">
    <property type="entry name" value="WH-like_DNA-bd_sf"/>
</dbReference>
<dbReference type="InterPro" id="IPR007627">
    <property type="entry name" value="RNA_pol_sigma70_r2"/>
</dbReference>
<dbReference type="Proteomes" id="UP000315540">
    <property type="component" value="Unassembled WGS sequence"/>
</dbReference>
<evidence type="ECO:0000259" key="8">
    <source>
        <dbReference type="Pfam" id="PF08281"/>
    </source>
</evidence>
<name>A0A504J853_9FLAO</name>
<dbReference type="Pfam" id="PF04542">
    <property type="entry name" value="Sigma70_r2"/>
    <property type="match status" value="1"/>
</dbReference>
<dbReference type="PROSITE" id="PS01063">
    <property type="entry name" value="SIGMA70_ECF"/>
    <property type="match status" value="1"/>
</dbReference>
<evidence type="ECO:0000256" key="1">
    <source>
        <dbReference type="ARBA" id="ARBA00010641"/>
    </source>
</evidence>
<protein>
    <recommendedName>
        <fullName evidence="6">RNA polymerase sigma factor</fullName>
    </recommendedName>
</protein>
<organism evidence="9 10">
    <name type="scientific">Aquimarina algicola</name>
    <dbReference type="NCBI Taxonomy" id="2589995"/>
    <lineage>
        <taxon>Bacteria</taxon>
        <taxon>Pseudomonadati</taxon>
        <taxon>Bacteroidota</taxon>
        <taxon>Flavobacteriia</taxon>
        <taxon>Flavobacteriales</taxon>
        <taxon>Flavobacteriaceae</taxon>
        <taxon>Aquimarina</taxon>
    </lineage>
</organism>
<feature type="domain" description="RNA polymerase sigma-70 region 2" evidence="7">
    <location>
        <begin position="24"/>
        <end position="88"/>
    </location>
</feature>
<dbReference type="InterPro" id="IPR013324">
    <property type="entry name" value="RNA_pol_sigma_r3/r4-like"/>
</dbReference>
<gene>
    <name evidence="9" type="ORF">FHK87_17395</name>
</gene>
<dbReference type="EMBL" id="VFWZ01000005">
    <property type="protein sequence ID" value="TPN84702.1"/>
    <property type="molecule type" value="Genomic_DNA"/>
</dbReference>
<evidence type="ECO:0000259" key="7">
    <source>
        <dbReference type="Pfam" id="PF04542"/>
    </source>
</evidence>
<dbReference type="PANTHER" id="PTHR43133:SF51">
    <property type="entry name" value="RNA POLYMERASE SIGMA FACTOR"/>
    <property type="match status" value="1"/>
</dbReference>
<dbReference type="SUPFAM" id="SSF88659">
    <property type="entry name" value="Sigma3 and sigma4 domains of RNA polymerase sigma factors"/>
    <property type="match status" value="1"/>
</dbReference>
<dbReference type="InterPro" id="IPR039425">
    <property type="entry name" value="RNA_pol_sigma-70-like"/>
</dbReference>
<accession>A0A504J853</accession>
<keyword evidence="3 6" id="KW-0731">Sigma factor</keyword>
<dbReference type="GO" id="GO:0006352">
    <property type="term" value="P:DNA-templated transcription initiation"/>
    <property type="evidence" value="ECO:0007669"/>
    <property type="project" value="InterPro"/>
</dbReference>
<feature type="domain" description="RNA polymerase sigma factor 70 region 4 type 2" evidence="8">
    <location>
        <begin position="125"/>
        <end position="175"/>
    </location>
</feature>
<keyword evidence="4 6" id="KW-0238">DNA-binding</keyword>
<reference evidence="9 10" key="1">
    <citation type="submission" date="2019-06" db="EMBL/GenBank/DDBJ databases">
        <authorList>
            <person name="Meng X."/>
        </authorList>
    </citation>
    <scope>NUCLEOTIDE SEQUENCE [LARGE SCALE GENOMIC DNA]</scope>
    <source>
        <strain evidence="9 10">M625</strain>
    </source>
</reference>
<dbReference type="InterPro" id="IPR014284">
    <property type="entry name" value="RNA_pol_sigma-70_dom"/>
</dbReference>
<evidence type="ECO:0000256" key="2">
    <source>
        <dbReference type="ARBA" id="ARBA00023015"/>
    </source>
</evidence>
<evidence type="ECO:0000256" key="4">
    <source>
        <dbReference type="ARBA" id="ARBA00023125"/>
    </source>
</evidence>
<evidence type="ECO:0000256" key="6">
    <source>
        <dbReference type="RuleBase" id="RU000716"/>
    </source>
</evidence>
<evidence type="ECO:0000256" key="5">
    <source>
        <dbReference type="ARBA" id="ARBA00023163"/>
    </source>
</evidence>
<dbReference type="GO" id="GO:0016987">
    <property type="term" value="F:sigma factor activity"/>
    <property type="evidence" value="ECO:0007669"/>
    <property type="project" value="UniProtKB-KW"/>
</dbReference>
<keyword evidence="5 6" id="KW-0804">Transcription</keyword>
<dbReference type="Gene3D" id="1.10.1740.10">
    <property type="match status" value="1"/>
</dbReference>
<dbReference type="AlphaFoldDB" id="A0A504J853"/>
<keyword evidence="10" id="KW-1185">Reference proteome</keyword>